<dbReference type="InterPro" id="IPR045794">
    <property type="entry name" value="Trypco1"/>
</dbReference>
<reference evidence="2 3" key="1">
    <citation type="journal article" date="2021" name="Arch. Microbiol.">
        <title>Myceligenerans indicum sp. nov., an actinobacterium isolated from mangrove sediment of Sundarbans, India.</title>
        <authorList>
            <person name="Asha K."/>
            <person name="Bhadury P."/>
        </authorList>
    </citation>
    <scope>NUCLEOTIDE SEQUENCE [LARGE SCALE GENOMIC DNA]</scope>
    <source>
        <strain evidence="2 3">I2</strain>
    </source>
</reference>
<dbReference type="RefSeq" id="WP_201846362.1">
    <property type="nucleotide sequence ID" value="NZ_JABBYC010000011.1"/>
</dbReference>
<protein>
    <recommendedName>
        <fullName evidence="1">Trypsin-co-occurring domain-containing protein</fullName>
    </recommendedName>
</protein>
<dbReference type="EMBL" id="JABBYC010000011">
    <property type="protein sequence ID" value="MBL0886432.1"/>
    <property type="molecule type" value="Genomic_DNA"/>
</dbReference>
<evidence type="ECO:0000259" key="1">
    <source>
        <dbReference type="Pfam" id="PF19493"/>
    </source>
</evidence>
<sequence>MDAIPVEVGSATLYLEPSDVAVERVMSEALDDDYDGTVESGNLPRKVADGYEQLKIVLTEIMHDISGTMVQKVKEQGDGAPRSLELEMSLKFSASANVWVVAASGESGISARLTWDFTD</sequence>
<name>A0ABS1LJQ1_9MICO</name>
<proteinExistence type="predicted"/>
<evidence type="ECO:0000313" key="3">
    <source>
        <dbReference type="Proteomes" id="UP000675409"/>
    </source>
</evidence>
<feature type="domain" description="Trypsin-co-occurring" evidence="1">
    <location>
        <begin position="24"/>
        <end position="116"/>
    </location>
</feature>
<evidence type="ECO:0000313" key="2">
    <source>
        <dbReference type="EMBL" id="MBL0886432.1"/>
    </source>
</evidence>
<keyword evidence="3" id="KW-1185">Reference proteome</keyword>
<gene>
    <name evidence="2" type="ORF">HGK34_09140</name>
</gene>
<comment type="caution">
    <text evidence="2">The sequence shown here is derived from an EMBL/GenBank/DDBJ whole genome shotgun (WGS) entry which is preliminary data.</text>
</comment>
<dbReference type="Proteomes" id="UP000675409">
    <property type="component" value="Unassembled WGS sequence"/>
</dbReference>
<organism evidence="2 3">
    <name type="scientific">Myceligenerans indicum</name>
    <dbReference type="NCBI Taxonomy" id="2593663"/>
    <lineage>
        <taxon>Bacteria</taxon>
        <taxon>Bacillati</taxon>
        <taxon>Actinomycetota</taxon>
        <taxon>Actinomycetes</taxon>
        <taxon>Micrococcales</taxon>
        <taxon>Promicromonosporaceae</taxon>
        <taxon>Myceligenerans</taxon>
    </lineage>
</organism>
<dbReference type="Pfam" id="PF19493">
    <property type="entry name" value="Trypco1"/>
    <property type="match status" value="1"/>
</dbReference>
<accession>A0ABS1LJQ1</accession>